<dbReference type="AlphaFoldDB" id="A0A1X3DAX5"/>
<evidence type="ECO:0000256" key="4">
    <source>
        <dbReference type="ARBA" id="ARBA00023288"/>
    </source>
</evidence>
<dbReference type="EMBL" id="MTBO01000012">
    <property type="protein sequence ID" value="OSI17089.1"/>
    <property type="molecule type" value="Genomic_DNA"/>
</dbReference>
<dbReference type="PROSITE" id="PS51257">
    <property type="entry name" value="PROKAR_LIPOPROTEIN"/>
    <property type="match status" value="1"/>
</dbReference>
<feature type="domain" description="C-type lysozyme inhibitor" evidence="7">
    <location>
        <begin position="75"/>
        <end position="108"/>
    </location>
</feature>
<dbReference type="GeneID" id="94582008"/>
<organism evidence="8 9">
    <name type="scientific">Neisseria dentiae</name>
    <dbReference type="NCBI Taxonomy" id="194197"/>
    <lineage>
        <taxon>Bacteria</taxon>
        <taxon>Pseudomonadati</taxon>
        <taxon>Pseudomonadota</taxon>
        <taxon>Betaproteobacteria</taxon>
        <taxon>Neisseriales</taxon>
        <taxon>Neisseriaceae</taxon>
        <taxon>Neisseria</taxon>
    </lineage>
</organism>
<name>A0A1X3DAX5_9NEIS</name>
<dbReference type="InterPro" id="IPR036328">
    <property type="entry name" value="MliC_sf"/>
</dbReference>
<dbReference type="InterPro" id="IPR018660">
    <property type="entry name" value="MliC"/>
</dbReference>
<evidence type="ECO:0000256" key="5">
    <source>
        <dbReference type="SAM" id="MobiDB-lite"/>
    </source>
</evidence>
<evidence type="ECO:0000313" key="9">
    <source>
        <dbReference type="Proteomes" id="UP000193118"/>
    </source>
</evidence>
<protein>
    <recommendedName>
        <fullName evidence="7">C-type lysozyme inhibitor domain-containing protein</fullName>
    </recommendedName>
</protein>
<dbReference type="RefSeq" id="WP_085365871.1">
    <property type="nucleotide sequence ID" value="NZ_CAUJPZ010000052.1"/>
</dbReference>
<dbReference type="OrthoDB" id="8607337at2"/>
<accession>A0A1X3DAX5</accession>
<evidence type="ECO:0000256" key="2">
    <source>
        <dbReference type="ARBA" id="ARBA00023136"/>
    </source>
</evidence>
<comment type="caution">
    <text evidence="8">The sequence shown here is derived from an EMBL/GenBank/DDBJ whole genome shotgun (WGS) entry which is preliminary data.</text>
</comment>
<dbReference type="Proteomes" id="UP000193118">
    <property type="component" value="Unassembled WGS sequence"/>
</dbReference>
<proteinExistence type="predicted"/>
<feature type="signal peptide" evidence="6">
    <location>
        <begin position="1"/>
        <end position="24"/>
    </location>
</feature>
<keyword evidence="2" id="KW-0472">Membrane</keyword>
<evidence type="ECO:0000259" key="7">
    <source>
        <dbReference type="Pfam" id="PF09864"/>
    </source>
</evidence>
<dbReference type="Gene3D" id="2.40.128.200">
    <property type="match status" value="1"/>
</dbReference>
<evidence type="ECO:0000256" key="3">
    <source>
        <dbReference type="ARBA" id="ARBA00023139"/>
    </source>
</evidence>
<sequence length="172" mass="18407">MKFRTLSLTVAALLALSACKPEEAAQAPGASAASAAPSPASATAETPAAETASAPADIPLGGNLGTAKDAAWQSYQCDEGKTLDARYYRETDEPIAEVRFDGQTLTLPYNGEYSNEDLTAFGNGTYTWTIGNQYQSDFYKEDNGFLVRHEQQKVDGETLPVDEIVMKNCLPA</sequence>
<feature type="chain" id="PRO_5012801186" description="C-type lysozyme inhibitor domain-containing protein" evidence="6">
    <location>
        <begin position="25"/>
        <end position="172"/>
    </location>
</feature>
<evidence type="ECO:0000256" key="6">
    <source>
        <dbReference type="SAM" id="SignalP"/>
    </source>
</evidence>
<reference evidence="9" key="1">
    <citation type="submission" date="2017-01" db="EMBL/GenBank/DDBJ databases">
        <authorList>
            <person name="Wolfgang W.J."/>
            <person name="Cole J."/>
            <person name="Wroblewski D."/>
            <person name="Mcginnis J."/>
            <person name="Musser K.A."/>
        </authorList>
    </citation>
    <scope>NUCLEOTIDE SEQUENCE [LARGE SCALE GENOMIC DNA]</scope>
    <source>
        <strain evidence="9">DSM 19151</strain>
    </source>
</reference>
<feature type="region of interest" description="Disordered" evidence="5">
    <location>
        <begin position="30"/>
        <end position="60"/>
    </location>
</feature>
<keyword evidence="1 6" id="KW-0732">Signal</keyword>
<gene>
    <name evidence="8" type="ORF">BWD09_06370</name>
</gene>
<dbReference type="Pfam" id="PF09864">
    <property type="entry name" value="MliC"/>
    <property type="match status" value="1"/>
</dbReference>
<evidence type="ECO:0000256" key="1">
    <source>
        <dbReference type="ARBA" id="ARBA00022729"/>
    </source>
</evidence>
<keyword evidence="9" id="KW-1185">Reference proteome</keyword>
<evidence type="ECO:0000313" key="8">
    <source>
        <dbReference type="EMBL" id="OSI17089.1"/>
    </source>
</evidence>
<feature type="compositionally biased region" description="Low complexity" evidence="5">
    <location>
        <begin position="30"/>
        <end position="56"/>
    </location>
</feature>
<keyword evidence="3" id="KW-0564">Palmitate</keyword>
<keyword evidence="4" id="KW-0449">Lipoprotein</keyword>